<evidence type="ECO:0000313" key="3">
    <source>
        <dbReference type="Proteomes" id="UP001196413"/>
    </source>
</evidence>
<dbReference type="EMBL" id="JAHQIW010004123">
    <property type="protein sequence ID" value="KAJ1361152.1"/>
    <property type="molecule type" value="Genomic_DNA"/>
</dbReference>
<gene>
    <name evidence="1" type="ORF">KIN20_020342</name>
    <name evidence="2" type="ORF">KIN20_028925</name>
</gene>
<dbReference type="Proteomes" id="UP001196413">
    <property type="component" value="Unassembled WGS sequence"/>
</dbReference>
<evidence type="ECO:0000313" key="2">
    <source>
        <dbReference type="EMBL" id="KAJ1367903.1"/>
    </source>
</evidence>
<comment type="caution">
    <text evidence="1">The sequence shown here is derived from an EMBL/GenBank/DDBJ whole genome shotgun (WGS) entry which is preliminary data.</text>
</comment>
<evidence type="ECO:0000313" key="1">
    <source>
        <dbReference type="EMBL" id="KAJ1361152.1"/>
    </source>
</evidence>
<dbReference type="AlphaFoldDB" id="A0AAD5QTA5"/>
<accession>A0AAD5QTA5</accession>
<dbReference type="EMBL" id="JAHQIW010006037">
    <property type="protein sequence ID" value="KAJ1367903.1"/>
    <property type="molecule type" value="Genomic_DNA"/>
</dbReference>
<proteinExistence type="predicted"/>
<reference evidence="1" key="1">
    <citation type="submission" date="2021-06" db="EMBL/GenBank/DDBJ databases">
        <title>Parelaphostrongylus tenuis whole genome reference sequence.</title>
        <authorList>
            <person name="Garwood T.J."/>
            <person name="Larsen P.A."/>
            <person name="Fountain-Jones N.M."/>
            <person name="Garbe J.R."/>
            <person name="Macchietto M.G."/>
            <person name="Kania S.A."/>
            <person name="Gerhold R.W."/>
            <person name="Richards J.E."/>
            <person name="Wolf T.M."/>
        </authorList>
    </citation>
    <scope>NUCLEOTIDE SEQUENCE</scope>
    <source>
        <strain evidence="1">MNPRO001-30</strain>
        <tissue evidence="1">Meninges</tissue>
    </source>
</reference>
<sequence>MQRHTTPMYCAPEFWKPIKISLLVPNRMHGDRSKQLAPLQKDHHLVFLFHEIP</sequence>
<keyword evidence="3" id="KW-1185">Reference proteome</keyword>
<name>A0AAD5QTA5_PARTN</name>
<protein>
    <submittedName>
        <fullName evidence="1">Uncharacterized protein</fullName>
    </submittedName>
</protein>
<organism evidence="1 3">
    <name type="scientific">Parelaphostrongylus tenuis</name>
    <name type="common">Meningeal worm</name>
    <dbReference type="NCBI Taxonomy" id="148309"/>
    <lineage>
        <taxon>Eukaryota</taxon>
        <taxon>Metazoa</taxon>
        <taxon>Ecdysozoa</taxon>
        <taxon>Nematoda</taxon>
        <taxon>Chromadorea</taxon>
        <taxon>Rhabditida</taxon>
        <taxon>Rhabditina</taxon>
        <taxon>Rhabditomorpha</taxon>
        <taxon>Strongyloidea</taxon>
        <taxon>Metastrongylidae</taxon>
        <taxon>Parelaphostrongylus</taxon>
    </lineage>
</organism>